<dbReference type="PANTHER" id="PTHR10545:SF42">
    <property type="entry name" value="ACETYLTRANSFERASE"/>
    <property type="match status" value="1"/>
</dbReference>
<dbReference type="EMBL" id="FOBI01000002">
    <property type="protein sequence ID" value="SEK76260.1"/>
    <property type="molecule type" value="Genomic_DNA"/>
</dbReference>
<dbReference type="Pfam" id="PF00583">
    <property type="entry name" value="Acetyltransf_1"/>
    <property type="match status" value="1"/>
</dbReference>
<gene>
    <name evidence="4" type="ORF">SAMN05216262_102304</name>
</gene>
<evidence type="ECO:0000313" key="4">
    <source>
        <dbReference type="EMBL" id="SEK76260.1"/>
    </source>
</evidence>
<dbReference type="InterPro" id="IPR016181">
    <property type="entry name" value="Acyl_CoA_acyltransferase"/>
</dbReference>
<dbReference type="InterPro" id="IPR000182">
    <property type="entry name" value="GNAT_dom"/>
</dbReference>
<keyword evidence="5" id="KW-1185">Reference proteome</keyword>
<sequence length="149" mass="17262">MNMVVSELSLSDRAGWQSLYQQYAEFYQVPMQQEILDTVWSWIFDEDNQFYALIAKDDAGNYLGLMHYRAMPSPLRGKLVGFLDDLYVTPFARGTGVVDALYQALNAAAAKHAWPFVRWITADNNYRGRNVYDKLADKTQWLTYQMPVE</sequence>
<evidence type="ECO:0000256" key="2">
    <source>
        <dbReference type="ARBA" id="ARBA00023315"/>
    </source>
</evidence>
<dbReference type="InterPro" id="IPR051016">
    <property type="entry name" value="Diverse_Substrate_AcTransf"/>
</dbReference>
<accession>A0A1H7JQL4</accession>
<name>A0A1H7JQL4_9GAMM</name>
<dbReference type="SUPFAM" id="SSF55729">
    <property type="entry name" value="Acyl-CoA N-acyltransferases (Nat)"/>
    <property type="match status" value="1"/>
</dbReference>
<reference evidence="5" key="1">
    <citation type="submission" date="2016-10" db="EMBL/GenBank/DDBJ databases">
        <authorList>
            <person name="Varghese N."/>
            <person name="Submissions S."/>
        </authorList>
    </citation>
    <scope>NUCLEOTIDE SEQUENCE [LARGE SCALE GENOMIC DNA]</scope>
    <source>
        <strain evidence="5">CGMCC 1.9127</strain>
    </source>
</reference>
<keyword evidence="1 4" id="KW-0808">Transferase</keyword>
<feature type="domain" description="N-acetyltransferase" evidence="3">
    <location>
        <begin position="3"/>
        <end position="149"/>
    </location>
</feature>
<evidence type="ECO:0000256" key="1">
    <source>
        <dbReference type="ARBA" id="ARBA00022679"/>
    </source>
</evidence>
<dbReference type="GO" id="GO:0008080">
    <property type="term" value="F:N-acetyltransferase activity"/>
    <property type="evidence" value="ECO:0007669"/>
    <property type="project" value="TreeGrafter"/>
</dbReference>
<dbReference type="STRING" id="641665.GCA_002104455_01631"/>
<dbReference type="AlphaFoldDB" id="A0A1H7JQL4"/>
<dbReference type="Proteomes" id="UP000199297">
    <property type="component" value="Unassembled WGS sequence"/>
</dbReference>
<protein>
    <submittedName>
        <fullName evidence="4">Acetyltransferase (GNAT) family protein</fullName>
    </submittedName>
</protein>
<evidence type="ECO:0000313" key="5">
    <source>
        <dbReference type="Proteomes" id="UP000199297"/>
    </source>
</evidence>
<proteinExistence type="predicted"/>
<organism evidence="4 5">
    <name type="scientific">Colwellia chukchiensis</name>
    <dbReference type="NCBI Taxonomy" id="641665"/>
    <lineage>
        <taxon>Bacteria</taxon>
        <taxon>Pseudomonadati</taxon>
        <taxon>Pseudomonadota</taxon>
        <taxon>Gammaproteobacteria</taxon>
        <taxon>Alteromonadales</taxon>
        <taxon>Colwelliaceae</taxon>
        <taxon>Colwellia</taxon>
    </lineage>
</organism>
<dbReference type="RefSeq" id="WP_085283390.1">
    <property type="nucleotide sequence ID" value="NZ_FOBI01000002.1"/>
</dbReference>
<dbReference type="OrthoDB" id="9805924at2"/>
<evidence type="ECO:0000259" key="3">
    <source>
        <dbReference type="PROSITE" id="PS51186"/>
    </source>
</evidence>
<dbReference type="PROSITE" id="PS51186">
    <property type="entry name" value="GNAT"/>
    <property type="match status" value="1"/>
</dbReference>
<dbReference type="Gene3D" id="3.40.630.30">
    <property type="match status" value="1"/>
</dbReference>
<keyword evidence="2" id="KW-0012">Acyltransferase</keyword>
<dbReference type="PANTHER" id="PTHR10545">
    <property type="entry name" value="DIAMINE N-ACETYLTRANSFERASE"/>
    <property type="match status" value="1"/>
</dbReference>